<evidence type="ECO:0000313" key="1">
    <source>
        <dbReference type="EMBL" id="GGE57508.1"/>
    </source>
</evidence>
<dbReference type="Proteomes" id="UP000606730">
    <property type="component" value="Unassembled WGS sequence"/>
</dbReference>
<reference evidence="1" key="1">
    <citation type="journal article" date="2014" name="Int. J. Syst. Evol. Microbiol.">
        <title>Complete genome sequence of Corynebacterium casei LMG S-19264T (=DSM 44701T), isolated from a smear-ripened cheese.</title>
        <authorList>
            <consortium name="US DOE Joint Genome Institute (JGI-PGF)"/>
            <person name="Walter F."/>
            <person name="Albersmeier A."/>
            <person name="Kalinowski J."/>
            <person name="Ruckert C."/>
        </authorList>
    </citation>
    <scope>NUCLEOTIDE SEQUENCE</scope>
    <source>
        <strain evidence="1">CGMCC 1.16012</strain>
    </source>
</reference>
<dbReference type="EMBL" id="BMKN01000002">
    <property type="protein sequence ID" value="GGE57508.1"/>
    <property type="molecule type" value="Genomic_DNA"/>
</dbReference>
<protein>
    <submittedName>
        <fullName evidence="1">Uncharacterized protein</fullName>
    </submittedName>
</protein>
<gene>
    <name evidence="1" type="ORF">GCM10011517_26610</name>
</gene>
<organism evidence="1 2">
    <name type="scientific">Actibacterium pelagium</name>
    <dbReference type="NCBI Taxonomy" id="2029103"/>
    <lineage>
        <taxon>Bacteria</taxon>
        <taxon>Pseudomonadati</taxon>
        <taxon>Pseudomonadota</taxon>
        <taxon>Alphaproteobacteria</taxon>
        <taxon>Rhodobacterales</taxon>
        <taxon>Roseobacteraceae</taxon>
        <taxon>Actibacterium</taxon>
    </lineage>
</organism>
<reference evidence="1" key="2">
    <citation type="submission" date="2020-09" db="EMBL/GenBank/DDBJ databases">
        <authorList>
            <person name="Sun Q."/>
            <person name="Zhou Y."/>
        </authorList>
    </citation>
    <scope>NUCLEOTIDE SEQUENCE</scope>
    <source>
        <strain evidence="1">CGMCC 1.16012</strain>
    </source>
</reference>
<evidence type="ECO:0000313" key="2">
    <source>
        <dbReference type="Proteomes" id="UP000606730"/>
    </source>
</evidence>
<dbReference type="RefSeq" id="WP_095594541.1">
    <property type="nucleotide sequence ID" value="NZ_BMKN01000002.1"/>
</dbReference>
<accession>A0A917EMM5</accession>
<proteinExistence type="predicted"/>
<comment type="caution">
    <text evidence="1">The sequence shown here is derived from an EMBL/GenBank/DDBJ whole genome shotgun (WGS) entry which is preliminary data.</text>
</comment>
<keyword evidence="2" id="KW-1185">Reference proteome</keyword>
<sequence length="258" mass="29173">MSTTLNDRNIKKVLSQLGKNAVDAKWWKEYRSNAVASAGVEKALAKLEKLDVPKDGRWKASKENFKNFDKILQAMDELGNALIKARNKCGKAQSHTKQLVEKYSDFARIAHAYITDEGQNHINMKVGNNYHHITGTIRTFMMFTDNAVADFEKQEKELAVFFKGANGAAAKKLLIQIANDVKKANAEYNKHSKKVFEAMKLYEKMKLPSFANAEAIKQQKLAGKAYEAAKRRVKDWSKRITAVEKTLKAAAKKLKEFS</sequence>
<dbReference type="AlphaFoldDB" id="A0A917EMM5"/>
<name>A0A917EMM5_9RHOB</name>